<feature type="region of interest" description="Disordered" evidence="1">
    <location>
        <begin position="1"/>
        <end position="23"/>
    </location>
</feature>
<proteinExistence type="predicted"/>
<reference evidence="2" key="2">
    <citation type="submission" date="2015-03" db="UniProtKB">
        <authorList>
            <consortium name="EnsemblPlants"/>
        </authorList>
    </citation>
    <scope>IDENTIFICATION</scope>
</reference>
<dbReference type="PaxDb" id="65489-OBART06G04060.1"/>
<name>A0A0D3GD46_9ORYZ</name>
<organism evidence="2">
    <name type="scientific">Oryza barthii</name>
    <dbReference type="NCBI Taxonomy" id="65489"/>
    <lineage>
        <taxon>Eukaryota</taxon>
        <taxon>Viridiplantae</taxon>
        <taxon>Streptophyta</taxon>
        <taxon>Embryophyta</taxon>
        <taxon>Tracheophyta</taxon>
        <taxon>Spermatophyta</taxon>
        <taxon>Magnoliopsida</taxon>
        <taxon>Liliopsida</taxon>
        <taxon>Poales</taxon>
        <taxon>Poaceae</taxon>
        <taxon>BOP clade</taxon>
        <taxon>Oryzoideae</taxon>
        <taxon>Oryzeae</taxon>
        <taxon>Oryzinae</taxon>
        <taxon>Oryza</taxon>
    </lineage>
</organism>
<evidence type="ECO:0000256" key="1">
    <source>
        <dbReference type="SAM" id="MobiDB-lite"/>
    </source>
</evidence>
<sequence length="95" mass="10606">MAAAPVRKASAAKARITGHNSRSAAASKFLSDSIIERSSYRVAMDEREASAAQSSVQLSELPEPETSRIRMEEINSVLYYKYDSNLTLHIKIRIY</sequence>
<dbReference type="AlphaFoldDB" id="A0A0D3GD46"/>
<accession>A0A0D3GD46</accession>
<dbReference type="Gramene" id="OBART06G04060.1">
    <property type="protein sequence ID" value="OBART06G04060.1"/>
    <property type="gene ID" value="OBART06G04060"/>
</dbReference>
<protein>
    <submittedName>
        <fullName evidence="2">Uncharacterized protein</fullName>
    </submittedName>
</protein>
<evidence type="ECO:0000313" key="3">
    <source>
        <dbReference type="Proteomes" id="UP000026960"/>
    </source>
</evidence>
<dbReference type="HOGENOM" id="CLU_2376162_0_0_1"/>
<reference evidence="2" key="1">
    <citation type="journal article" date="2009" name="Rice">
        <title>De Novo Next Generation Sequencing of Plant Genomes.</title>
        <authorList>
            <person name="Rounsley S."/>
            <person name="Marri P.R."/>
            <person name="Yu Y."/>
            <person name="He R."/>
            <person name="Sisneros N."/>
            <person name="Goicoechea J.L."/>
            <person name="Lee S.J."/>
            <person name="Angelova A."/>
            <person name="Kudrna D."/>
            <person name="Luo M."/>
            <person name="Affourtit J."/>
            <person name="Desany B."/>
            <person name="Knight J."/>
            <person name="Niazi F."/>
            <person name="Egholm M."/>
            <person name="Wing R.A."/>
        </authorList>
    </citation>
    <scope>NUCLEOTIDE SEQUENCE [LARGE SCALE GENOMIC DNA]</scope>
    <source>
        <strain evidence="2">cv. IRGC 105608</strain>
    </source>
</reference>
<dbReference type="EnsemblPlants" id="OBART06G04060.1">
    <property type="protein sequence ID" value="OBART06G04060.1"/>
    <property type="gene ID" value="OBART06G04060"/>
</dbReference>
<dbReference type="Proteomes" id="UP000026960">
    <property type="component" value="Chromosome 6"/>
</dbReference>
<feature type="compositionally biased region" description="Low complexity" evidence="1">
    <location>
        <begin position="1"/>
        <end position="15"/>
    </location>
</feature>
<keyword evidence="3" id="KW-1185">Reference proteome</keyword>
<evidence type="ECO:0000313" key="2">
    <source>
        <dbReference type="EnsemblPlants" id="OBART06G04060.1"/>
    </source>
</evidence>